<accession>A0A7X0RJJ9</accession>
<evidence type="ECO:0000313" key="4">
    <source>
        <dbReference type="Proteomes" id="UP000523955"/>
    </source>
</evidence>
<dbReference type="PANTHER" id="PTHR34315:SF1">
    <property type="entry name" value="INTRADIOL RING-CLEAVAGE DIOXYGENASES DOMAIN-CONTAINING PROTEIN-RELATED"/>
    <property type="match status" value="1"/>
</dbReference>
<gene>
    <name evidence="3" type="ORF">H5V45_18515</name>
</gene>
<dbReference type="Gene3D" id="2.60.130.10">
    <property type="entry name" value="Aromatic compound dioxygenase"/>
    <property type="match status" value="1"/>
</dbReference>
<dbReference type="EMBL" id="JACKXE010000001">
    <property type="protein sequence ID" value="MBB6629327.1"/>
    <property type="molecule type" value="Genomic_DNA"/>
</dbReference>
<dbReference type="AlphaFoldDB" id="A0A7X0RJJ9"/>
<reference evidence="3 4" key="1">
    <citation type="submission" date="2020-08" db="EMBL/GenBank/DDBJ databases">
        <authorList>
            <person name="Seo M.-J."/>
        </authorList>
    </citation>
    <scope>NUCLEOTIDE SEQUENCE [LARGE SCALE GENOMIC DNA]</scope>
    <source>
        <strain evidence="3 4">KIGAM211</strain>
    </source>
</reference>
<organism evidence="3 4">
    <name type="scientific">Nocardioides luti</name>
    <dbReference type="NCBI Taxonomy" id="2761101"/>
    <lineage>
        <taxon>Bacteria</taxon>
        <taxon>Bacillati</taxon>
        <taxon>Actinomycetota</taxon>
        <taxon>Actinomycetes</taxon>
        <taxon>Propionibacteriales</taxon>
        <taxon>Nocardioidaceae</taxon>
        <taxon>Nocardioides</taxon>
    </lineage>
</organism>
<keyword evidence="3" id="KW-0560">Oxidoreductase</keyword>
<dbReference type="GO" id="GO:0008199">
    <property type="term" value="F:ferric iron binding"/>
    <property type="evidence" value="ECO:0007669"/>
    <property type="project" value="InterPro"/>
</dbReference>
<dbReference type="CDD" id="cd03457">
    <property type="entry name" value="intradiol_dioxygenase_like"/>
    <property type="match status" value="1"/>
</dbReference>
<feature type="region of interest" description="Disordered" evidence="1">
    <location>
        <begin position="81"/>
        <end position="106"/>
    </location>
</feature>
<evidence type="ECO:0000313" key="3">
    <source>
        <dbReference type="EMBL" id="MBB6629327.1"/>
    </source>
</evidence>
<dbReference type="PANTHER" id="PTHR34315">
    <property type="match status" value="1"/>
</dbReference>
<dbReference type="Proteomes" id="UP000523955">
    <property type="component" value="Unassembled WGS sequence"/>
</dbReference>
<feature type="compositionally biased region" description="Basic and acidic residues" evidence="1">
    <location>
        <begin position="22"/>
        <end position="32"/>
    </location>
</feature>
<feature type="domain" description="Intradiol ring-cleavage dioxygenases" evidence="2">
    <location>
        <begin position="151"/>
        <end position="228"/>
    </location>
</feature>
<dbReference type="InterPro" id="IPR015889">
    <property type="entry name" value="Intradiol_dOase_core"/>
</dbReference>
<protein>
    <submittedName>
        <fullName evidence="3">Intradiol ring-cleavage dioxygenase</fullName>
    </submittedName>
</protein>
<dbReference type="InterPro" id="IPR000627">
    <property type="entry name" value="Intradiol_dOase_C"/>
</dbReference>
<name>A0A7X0RJJ9_9ACTN</name>
<feature type="compositionally biased region" description="Low complexity" evidence="1">
    <location>
        <begin position="81"/>
        <end position="91"/>
    </location>
</feature>
<comment type="caution">
    <text evidence="3">The sequence shown here is derived from an EMBL/GenBank/DDBJ whole genome shotgun (WGS) entry which is preliminary data.</text>
</comment>
<feature type="region of interest" description="Disordered" evidence="1">
    <location>
        <begin position="1"/>
        <end position="32"/>
    </location>
</feature>
<keyword evidence="3" id="KW-0223">Dioxygenase</keyword>
<sequence>MPQRPATPPTPDHRQPHGHAHGHGDELEDHDLGLSHDLPRIVERNRLGRRGVLGIFGGLGVAAVAGCGLTDSTSTKTIATGTASSAAGDRPGAPPAGGGGGDTAAVDVADGEIPEETAGPYPGDGSNGVNVLTESGIVRSDITSSFGDASGVAEGVPVTIRLKVYDLNGEDATALAGAAVYLWHCDREGNYSMYSEAVADENYLRGVQETDEQGRVEFTSIFPACYAGRWPHMHFEVYQSVADATSYSNKLRTSQLALPQDVCEDVYATTGYEQSVTNLSQISLDSDGIFSDGYSLQMAAVTGSTDAGYTISLNVPV</sequence>
<dbReference type="Pfam" id="PF00775">
    <property type="entry name" value="Dioxygenase_C"/>
    <property type="match status" value="1"/>
</dbReference>
<proteinExistence type="predicted"/>
<keyword evidence="4" id="KW-1185">Reference proteome</keyword>
<dbReference type="RefSeq" id="WP_185254293.1">
    <property type="nucleotide sequence ID" value="NZ_JACKXE010000001.1"/>
</dbReference>
<evidence type="ECO:0000259" key="2">
    <source>
        <dbReference type="Pfam" id="PF00775"/>
    </source>
</evidence>
<feature type="compositionally biased region" description="Pro residues" evidence="1">
    <location>
        <begin position="1"/>
        <end position="10"/>
    </location>
</feature>
<dbReference type="SUPFAM" id="SSF49482">
    <property type="entry name" value="Aromatic compound dioxygenase"/>
    <property type="match status" value="1"/>
</dbReference>
<dbReference type="GO" id="GO:0016702">
    <property type="term" value="F:oxidoreductase activity, acting on single donors with incorporation of molecular oxygen, incorporation of two atoms of oxygen"/>
    <property type="evidence" value="ECO:0007669"/>
    <property type="project" value="InterPro"/>
</dbReference>
<evidence type="ECO:0000256" key="1">
    <source>
        <dbReference type="SAM" id="MobiDB-lite"/>
    </source>
</evidence>